<evidence type="ECO:0000256" key="3">
    <source>
        <dbReference type="ARBA" id="ARBA00022806"/>
    </source>
</evidence>
<comment type="caution">
    <text evidence="8">The sequence shown here is derived from an EMBL/GenBank/DDBJ whole genome shotgun (WGS) entry which is preliminary data.</text>
</comment>
<dbReference type="GO" id="GO:0004386">
    <property type="term" value="F:helicase activity"/>
    <property type="evidence" value="ECO:0007669"/>
    <property type="project" value="UniProtKB-KW"/>
</dbReference>
<feature type="chain" id="PRO_5041297005" description="Helicase ATP-binding domain-containing protein" evidence="6">
    <location>
        <begin position="19"/>
        <end position="1512"/>
    </location>
</feature>
<name>A0AA36D4W9_9BILA</name>
<evidence type="ECO:0000256" key="1">
    <source>
        <dbReference type="ARBA" id="ARBA00004123"/>
    </source>
</evidence>
<keyword evidence="9" id="KW-1185">Reference proteome</keyword>
<feature type="region of interest" description="Disordered" evidence="5">
    <location>
        <begin position="1408"/>
        <end position="1427"/>
    </location>
</feature>
<dbReference type="GO" id="GO:0005524">
    <property type="term" value="F:ATP binding"/>
    <property type="evidence" value="ECO:0007669"/>
    <property type="project" value="UniProtKB-KW"/>
</dbReference>
<keyword evidence="3" id="KW-0347">Helicase</keyword>
<evidence type="ECO:0000256" key="5">
    <source>
        <dbReference type="SAM" id="MobiDB-lite"/>
    </source>
</evidence>
<evidence type="ECO:0000256" key="2">
    <source>
        <dbReference type="ARBA" id="ARBA00022741"/>
    </source>
</evidence>
<protein>
    <recommendedName>
        <fullName evidence="7">Helicase ATP-binding domain-containing protein</fullName>
    </recommendedName>
</protein>
<reference evidence="8" key="1">
    <citation type="submission" date="2023-06" db="EMBL/GenBank/DDBJ databases">
        <authorList>
            <person name="Delattre M."/>
        </authorList>
    </citation>
    <scope>NUCLEOTIDE SEQUENCE</scope>
    <source>
        <strain evidence="8">AF72</strain>
    </source>
</reference>
<feature type="region of interest" description="Disordered" evidence="5">
    <location>
        <begin position="751"/>
        <end position="777"/>
    </location>
</feature>
<accession>A0AA36D4W9</accession>
<dbReference type="GO" id="GO:0000812">
    <property type="term" value="C:Swr1 complex"/>
    <property type="evidence" value="ECO:0007669"/>
    <property type="project" value="TreeGrafter"/>
</dbReference>
<dbReference type="InterPro" id="IPR050520">
    <property type="entry name" value="INO80/SWR1_helicase"/>
</dbReference>
<dbReference type="GO" id="GO:0006338">
    <property type="term" value="P:chromatin remodeling"/>
    <property type="evidence" value="ECO:0007669"/>
    <property type="project" value="TreeGrafter"/>
</dbReference>
<proteinExistence type="predicted"/>
<sequence length="1512" mass="171837">MHAMWLLLFLFCICRIRCQEEDFLFNDYDDDDPAGRRRRESNIKADVLKKNFFEKFIAAFRDPDTHPCDNFYRHICPISIQLNDTYYGQVKAHAKQSYEKLERMSGFYDTLGVMQQDREGFLADPEQELGRKTQDYYGKREIRKGRHEDLATLSEEWTTAGYIFEQTWMIPHRVQYLTESLQRVYAKNDRLPKIAKNLQAQMLKLVETFSREPNYEELYARHLQYINETSFFFGMVDETFNQLGNLRIISEEIKKFLEFFETFSREPNYEELYRQHVDAINELTIFFAMVDEALEQIDGLKALIDVTRQTFEHLKQLLAVGLRRIGSSNSGRYVSMSIWELMPVLVNPGADPAIAYGSTGWVMAHEYMHAMPYFNNPSDWPKPVPSRPSEICIVERASRACQLWPEKDCFSGLHTFLEDRSDFTGLRIAWEAFMVEVREQWGHDGDQLKRLVYPDLGVTREQLFFYAQAIPYCSTYDRSQHIVGSKGRDVHSAHRIRVNMMHSNMEEFAGWQKPDAFHICIASYNTVMMDLRMFKRKHWQYMVLDEAHNIKNFKSMKWQALLTMNADHRLLLTGEMAIDEGGFTPDFFKQSSNLRDLFKDDLAEDDLPICVDVPQDAKAFEKEMAAVEEEQDTTNLKIARDEAKAETAEFALTAGSVRDTQLEELSQDQMLFRELITRMLPIERYALRQVEADTAAYYDKQTVQAMEEERKKGGESQKVKAPGPSRMPGGRKPRRMRCLCASIQNGFSAKYCPMHPPPPRTPSPEPPEAPPPPTGRQSMTVRILAHLNKLVDERVKKRELRRWLHRLNSAVRYDRCRAEIERDFSGPSSSKLIRELGEACDTIKDFGYPRPGHTGDGQEPAAKMARMEPEIWDDLSAEEKPSRLDEPLEKVDGVEQQLIPPIPRKRGGRGSKRCLCAVMRTGFKCRVCPAHRPPRKQRTPVPDEITSKKKTPARLERDAGLTQYFFGLPPQHQVALVKLMARLQEPYPDEIAAAELELVDDTMETPTVEFPKEFLWMTKNREYFEKRAAPSSRLEPVSSSCALPAHQRSSTSREATNSPGGIYGIDRCSTSSDEADEQLEDGLELEPEFCCHNKHCQSGEFKCFKKREREAAAAGCLADATLLVEPKPVPIQPAAGEIPGICEIDWDELMTDLPDKFLPAQSSTSPHDEATISKKLDAKPEFLPGLPGNNFAYAVTKRCAGCALVVAPDFDPANYTLPELPVIEALDLPQSMDPRHIRAQCDHWIKTRKDHPLMCYKKAADMSKPAPTTSARTAQGVENRVLPLFRGQLRQRTPPRRAPSIREATPTDSKPFPIDDDDIPGVSEQTDEFNLASDSPESIERVIVGNRTPAKPATGSHDNESDGEDLEMILNFDDVIANSPVPEELLGDSECTGNSGIKCEIVEEVVVNRSPPGKPTPASRGNESDGEDLEMIENFDDVDTDSPPRLIPMRPMPRVFPLAPSVPVAPVVPAASLAPAPLPPLAPPPSQRPAVKLWREQNSYALGYRWASGPKP</sequence>
<feature type="region of interest" description="Disordered" evidence="5">
    <location>
        <begin position="706"/>
        <end position="734"/>
    </location>
</feature>
<dbReference type="InterPro" id="IPR024079">
    <property type="entry name" value="MetalloPept_cat_dom_sf"/>
</dbReference>
<dbReference type="Gene3D" id="3.40.390.10">
    <property type="entry name" value="Collagenase (Catalytic Domain)"/>
    <property type="match status" value="1"/>
</dbReference>
<dbReference type="GO" id="GO:0016887">
    <property type="term" value="F:ATP hydrolysis activity"/>
    <property type="evidence" value="ECO:0007669"/>
    <property type="project" value="TreeGrafter"/>
</dbReference>
<dbReference type="PANTHER" id="PTHR45685:SF1">
    <property type="entry name" value="HELICASE SRCAP"/>
    <property type="match status" value="1"/>
</dbReference>
<feature type="signal peptide" evidence="6">
    <location>
        <begin position="1"/>
        <end position="18"/>
    </location>
</feature>
<dbReference type="PROSITE" id="PS51885">
    <property type="entry name" value="NEPRILYSIN"/>
    <property type="match status" value="1"/>
</dbReference>
<keyword evidence="2" id="KW-0547">Nucleotide-binding</keyword>
<dbReference type="Pfam" id="PF01431">
    <property type="entry name" value="Peptidase_M13"/>
    <property type="match status" value="1"/>
</dbReference>
<dbReference type="GO" id="GO:0003677">
    <property type="term" value="F:DNA binding"/>
    <property type="evidence" value="ECO:0007669"/>
    <property type="project" value="UniProtKB-KW"/>
</dbReference>
<keyword evidence="3" id="KW-0378">Hydrolase</keyword>
<feature type="region of interest" description="Disordered" evidence="5">
    <location>
        <begin position="1039"/>
        <end position="1071"/>
    </location>
</feature>
<dbReference type="PROSITE" id="PS51192">
    <property type="entry name" value="HELICASE_ATP_BIND_1"/>
    <property type="match status" value="1"/>
</dbReference>
<dbReference type="InterPro" id="IPR027417">
    <property type="entry name" value="P-loop_NTPase"/>
</dbReference>
<feature type="compositionally biased region" description="Basic and acidic residues" evidence="5">
    <location>
        <begin position="707"/>
        <end position="718"/>
    </location>
</feature>
<feature type="region of interest" description="Disordered" evidence="5">
    <location>
        <begin position="932"/>
        <end position="952"/>
    </location>
</feature>
<comment type="subcellular location">
    <subcellularLocation>
        <location evidence="1">Nucleus</location>
    </subcellularLocation>
</comment>
<dbReference type="GO" id="GO:0004222">
    <property type="term" value="F:metalloendopeptidase activity"/>
    <property type="evidence" value="ECO:0007669"/>
    <property type="project" value="InterPro"/>
</dbReference>
<dbReference type="GO" id="GO:0006508">
    <property type="term" value="P:proteolysis"/>
    <property type="evidence" value="ECO:0007669"/>
    <property type="project" value="InterPro"/>
</dbReference>
<dbReference type="GO" id="GO:0042393">
    <property type="term" value="F:histone binding"/>
    <property type="evidence" value="ECO:0007669"/>
    <property type="project" value="TreeGrafter"/>
</dbReference>
<dbReference type="InterPro" id="IPR014001">
    <property type="entry name" value="Helicase_ATP-bd"/>
</dbReference>
<dbReference type="EMBL" id="CATQJA010002659">
    <property type="protein sequence ID" value="CAJ0580165.1"/>
    <property type="molecule type" value="Genomic_DNA"/>
</dbReference>
<feature type="region of interest" description="Disordered" evidence="5">
    <location>
        <begin position="1288"/>
        <end position="1338"/>
    </location>
</feature>
<evidence type="ECO:0000256" key="4">
    <source>
        <dbReference type="ARBA" id="ARBA00022840"/>
    </source>
</evidence>
<dbReference type="SUPFAM" id="SSF52540">
    <property type="entry name" value="P-loop containing nucleoside triphosphate hydrolases"/>
    <property type="match status" value="1"/>
</dbReference>
<keyword evidence="6" id="KW-0732">Signal</keyword>
<organism evidence="8 9">
    <name type="scientific">Mesorhabditis spiculigera</name>
    <dbReference type="NCBI Taxonomy" id="96644"/>
    <lineage>
        <taxon>Eukaryota</taxon>
        <taxon>Metazoa</taxon>
        <taxon>Ecdysozoa</taxon>
        <taxon>Nematoda</taxon>
        <taxon>Chromadorea</taxon>
        <taxon>Rhabditida</taxon>
        <taxon>Rhabditina</taxon>
        <taxon>Rhabditomorpha</taxon>
        <taxon>Rhabditoidea</taxon>
        <taxon>Rhabditidae</taxon>
        <taxon>Mesorhabditinae</taxon>
        <taxon>Mesorhabditis</taxon>
    </lineage>
</organism>
<keyword evidence="4" id="KW-0067">ATP-binding</keyword>
<dbReference type="SUPFAM" id="SSF55486">
    <property type="entry name" value="Metalloproteases ('zincins'), catalytic domain"/>
    <property type="match status" value="1"/>
</dbReference>
<dbReference type="Proteomes" id="UP001177023">
    <property type="component" value="Unassembled WGS sequence"/>
</dbReference>
<feature type="non-terminal residue" evidence="8">
    <location>
        <position position="1512"/>
    </location>
</feature>
<evidence type="ECO:0000313" key="9">
    <source>
        <dbReference type="Proteomes" id="UP001177023"/>
    </source>
</evidence>
<evidence type="ECO:0000313" key="8">
    <source>
        <dbReference type="EMBL" id="CAJ0580165.1"/>
    </source>
</evidence>
<dbReference type="InterPro" id="IPR000718">
    <property type="entry name" value="Peptidase_M13"/>
</dbReference>
<feature type="compositionally biased region" description="Pro residues" evidence="5">
    <location>
        <begin position="754"/>
        <end position="774"/>
    </location>
</feature>
<dbReference type="PANTHER" id="PTHR45685">
    <property type="entry name" value="HELICASE SRCAP-RELATED"/>
    <property type="match status" value="1"/>
</dbReference>
<gene>
    <name evidence="8" type="ORF">MSPICULIGERA_LOCUS18366</name>
</gene>
<feature type="compositionally biased region" description="Polar residues" evidence="5">
    <location>
        <begin position="1039"/>
        <end position="1059"/>
    </location>
</feature>
<feature type="domain" description="Helicase ATP-binding" evidence="7">
    <location>
        <begin position="498"/>
        <end position="574"/>
    </location>
</feature>
<evidence type="ECO:0000256" key="6">
    <source>
        <dbReference type="SAM" id="SignalP"/>
    </source>
</evidence>
<dbReference type="InterPro" id="IPR018497">
    <property type="entry name" value="Peptidase_M13_C"/>
</dbReference>
<evidence type="ECO:0000259" key="7">
    <source>
        <dbReference type="PROSITE" id="PS51192"/>
    </source>
</evidence>